<evidence type="ECO:0000256" key="1">
    <source>
        <dbReference type="SAM" id="MobiDB-lite"/>
    </source>
</evidence>
<accession>A0A1Y1L187</accession>
<protein>
    <submittedName>
        <fullName evidence="2">Uncharacterized protein</fullName>
    </submittedName>
</protein>
<dbReference type="EMBL" id="GEZM01072933">
    <property type="protein sequence ID" value="JAV65366.1"/>
    <property type="molecule type" value="Transcribed_RNA"/>
</dbReference>
<dbReference type="AlphaFoldDB" id="A0A1Y1L187"/>
<organism evidence="2">
    <name type="scientific">Photinus pyralis</name>
    <name type="common">Common eastern firefly</name>
    <name type="synonym">Lampyris pyralis</name>
    <dbReference type="NCBI Taxonomy" id="7054"/>
    <lineage>
        <taxon>Eukaryota</taxon>
        <taxon>Metazoa</taxon>
        <taxon>Ecdysozoa</taxon>
        <taxon>Arthropoda</taxon>
        <taxon>Hexapoda</taxon>
        <taxon>Insecta</taxon>
        <taxon>Pterygota</taxon>
        <taxon>Neoptera</taxon>
        <taxon>Endopterygota</taxon>
        <taxon>Coleoptera</taxon>
        <taxon>Polyphaga</taxon>
        <taxon>Elateriformia</taxon>
        <taxon>Elateroidea</taxon>
        <taxon>Lampyridae</taxon>
        <taxon>Lampyrinae</taxon>
        <taxon>Photinus</taxon>
    </lineage>
</organism>
<proteinExistence type="predicted"/>
<reference evidence="2" key="1">
    <citation type="journal article" date="2016" name="Sci. Rep.">
        <title>Molecular characterization of firefly nuptial gifts: a multi-omics approach sheds light on postcopulatory sexual selection.</title>
        <authorList>
            <person name="Al-Wathiqui N."/>
            <person name="Fallon T.R."/>
            <person name="South A."/>
            <person name="Weng J.K."/>
            <person name="Lewis S.M."/>
        </authorList>
    </citation>
    <scope>NUCLEOTIDE SEQUENCE</scope>
</reference>
<evidence type="ECO:0000313" key="2">
    <source>
        <dbReference type="EMBL" id="JAV65366.1"/>
    </source>
</evidence>
<name>A0A1Y1L187_PHOPY</name>
<feature type="region of interest" description="Disordered" evidence="1">
    <location>
        <begin position="1"/>
        <end position="29"/>
    </location>
</feature>
<sequence>MLRHHVNSQASSLQLQEPPGPSEVFRANPKGISSSHRWIAREDTVPLNKPVKVPQNPIGMYACRKNDANSRIARHQKAKVMPPSAQMLLFTKAKKICDSHEPTKQVYMPTGLLPLRLHETTSQSPQASCKNVAANLCRIRRPTYRKPTDSPQVHICFL</sequence>